<keyword evidence="2" id="KW-1185">Reference proteome</keyword>
<dbReference type="EMBL" id="FWXV01000019">
    <property type="protein sequence ID" value="SMD27062.1"/>
    <property type="molecule type" value="Genomic_DNA"/>
</dbReference>
<dbReference type="AlphaFoldDB" id="A0A1Y5YCI6"/>
<accession>A0A1Y5YCI6</accession>
<evidence type="ECO:0000313" key="1">
    <source>
        <dbReference type="EMBL" id="SMD27062.1"/>
    </source>
</evidence>
<reference evidence="1 2" key="1">
    <citation type="submission" date="2017-04" db="EMBL/GenBank/DDBJ databases">
        <authorList>
            <person name="Afonso C.L."/>
            <person name="Miller P.J."/>
            <person name="Scott M.A."/>
            <person name="Spackman E."/>
            <person name="Goraichik I."/>
            <person name="Dimitrov K.M."/>
            <person name="Suarez D.L."/>
            <person name="Swayne D.E."/>
        </authorList>
    </citation>
    <scope>NUCLEOTIDE SEQUENCE [LARGE SCALE GENOMIC DNA]</scope>
    <source>
        <strain evidence="1 2">DSM 43828</strain>
    </source>
</reference>
<organism evidence="1 2">
    <name type="scientific">Kibdelosporangium aridum</name>
    <dbReference type="NCBI Taxonomy" id="2030"/>
    <lineage>
        <taxon>Bacteria</taxon>
        <taxon>Bacillati</taxon>
        <taxon>Actinomycetota</taxon>
        <taxon>Actinomycetes</taxon>
        <taxon>Pseudonocardiales</taxon>
        <taxon>Pseudonocardiaceae</taxon>
        <taxon>Kibdelosporangium</taxon>
    </lineage>
</organism>
<proteinExistence type="predicted"/>
<gene>
    <name evidence="1" type="ORF">SAMN05661093_10659</name>
</gene>
<protein>
    <submittedName>
        <fullName evidence="1">Uncharacterized protein</fullName>
    </submittedName>
</protein>
<evidence type="ECO:0000313" key="2">
    <source>
        <dbReference type="Proteomes" id="UP000192674"/>
    </source>
</evidence>
<name>A0A1Y5YCI6_KIBAR</name>
<dbReference type="RefSeq" id="WP_084434662.1">
    <property type="nucleotide sequence ID" value="NZ_FWXV01000019.1"/>
</dbReference>
<sequence>MSEFTDKQRQELVDVLLTVEASEGYMRACDRADAARYGWTRPRASPLTVRLETASLILRALLTTTPEPTSTTRQETPE</sequence>
<dbReference type="Proteomes" id="UP000192674">
    <property type="component" value="Unassembled WGS sequence"/>
</dbReference>